<accession>A0A1I6XFC5</accession>
<dbReference type="PANTHER" id="PTHR36529:SF1">
    <property type="entry name" value="GLYCOSYLTRANSFERASE"/>
    <property type="match status" value="1"/>
</dbReference>
<dbReference type="Gene3D" id="3.90.550.10">
    <property type="entry name" value="Spore Coat Polysaccharide Biosynthesis Protein SpsA, Chain A"/>
    <property type="match status" value="1"/>
</dbReference>
<reference evidence="1 2" key="1">
    <citation type="submission" date="2016-10" db="EMBL/GenBank/DDBJ databases">
        <authorList>
            <person name="de Groot N.N."/>
        </authorList>
    </citation>
    <scope>NUCLEOTIDE SEQUENCE [LARGE SCALE GENOMIC DNA]</scope>
    <source>
        <strain evidence="1 2">CGMCC 1.7005</strain>
    </source>
</reference>
<evidence type="ECO:0000313" key="2">
    <source>
        <dbReference type="Proteomes" id="UP000236454"/>
    </source>
</evidence>
<name>A0A1I6XFC5_9FLAO</name>
<dbReference type="InterPro" id="IPR029044">
    <property type="entry name" value="Nucleotide-diphossugar_trans"/>
</dbReference>
<dbReference type="SUPFAM" id="SSF53448">
    <property type="entry name" value="Nucleotide-diphospho-sugar transferases"/>
    <property type="match status" value="1"/>
</dbReference>
<sequence length="233" mass="27205">MNNDNSTALLIFIRSEVIELQVKQFFEHDYSRSKAFISLLNIKIKTEAQATKLPVFFSNHIHENSFVDKYKRAFQDLFNIGYQRVICVGNDIPQISSNTLLEIEELLQCNDLVSARTKRGGIAFLGLTKEGFDCFDFHKIAWQNSGLLDTLYQELQEKQLNYYLFDQVFLEINTAKDTRFFLEQIEELEMSTFCTSQFLNLCIQRQTLVYQNLELTQDFIQKAEAYRGPPVTM</sequence>
<organism evidence="1 2">
    <name type="scientific">Lishizhenia tianjinensis</name>
    <dbReference type="NCBI Taxonomy" id="477690"/>
    <lineage>
        <taxon>Bacteria</taxon>
        <taxon>Pseudomonadati</taxon>
        <taxon>Bacteroidota</taxon>
        <taxon>Flavobacteriia</taxon>
        <taxon>Flavobacteriales</taxon>
        <taxon>Crocinitomicaceae</taxon>
        <taxon>Lishizhenia</taxon>
    </lineage>
</organism>
<dbReference type="AlphaFoldDB" id="A0A1I6XFC5"/>
<dbReference type="EMBL" id="FPAS01000001">
    <property type="protein sequence ID" value="SFT36867.1"/>
    <property type="molecule type" value="Genomic_DNA"/>
</dbReference>
<dbReference type="Proteomes" id="UP000236454">
    <property type="component" value="Unassembled WGS sequence"/>
</dbReference>
<evidence type="ECO:0000313" key="1">
    <source>
        <dbReference type="EMBL" id="SFT36867.1"/>
    </source>
</evidence>
<dbReference type="RefSeq" id="WP_170853631.1">
    <property type="nucleotide sequence ID" value="NZ_FPAS01000001.1"/>
</dbReference>
<dbReference type="Pfam" id="PF09837">
    <property type="entry name" value="DUF2064"/>
    <property type="match status" value="1"/>
</dbReference>
<proteinExistence type="predicted"/>
<protein>
    <recommendedName>
        <fullName evidence="3">DUF2064 domain-containing protein</fullName>
    </recommendedName>
</protein>
<evidence type="ECO:0008006" key="3">
    <source>
        <dbReference type="Google" id="ProtNLM"/>
    </source>
</evidence>
<dbReference type="InterPro" id="IPR018641">
    <property type="entry name" value="Trfase_1_rSAM/seldom-assoc"/>
</dbReference>
<dbReference type="STRING" id="477690.SAMN05216474_0151"/>
<gene>
    <name evidence="1" type="ORF">SAMN05216474_0151</name>
</gene>
<keyword evidence="2" id="KW-1185">Reference proteome</keyword>
<dbReference type="PANTHER" id="PTHR36529">
    <property type="entry name" value="SLL1095 PROTEIN"/>
    <property type="match status" value="1"/>
</dbReference>